<dbReference type="Pfam" id="PF10604">
    <property type="entry name" value="Polyketide_cyc2"/>
    <property type="match status" value="1"/>
</dbReference>
<comment type="caution">
    <text evidence="1">The sequence shown here is derived from an EMBL/GenBank/DDBJ whole genome shotgun (WGS) entry which is preliminary data.</text>
</comment>
<organism evidence="1 2">
    <name type="scientific">Candidatus Chloroploca mongolica</name>
    <dbReference type="NCBI Taxonomy" id="2528176"/>
    <lineage>
        <taxon>Bacteria</taxon>
        <taxon>Bacillati</taxon>
        <taxon>Chloroflexota</taxon>
        <taxon>Chloroflexia</taxon>
        <taxon>Chloroflexales</taxon>
        <taxon>Chloroflexineae</taxon>
        <taxon>Oscillochloridaceae</taxon>
        <taxon>Candidatus Chloroploca</taxon>
    </lineage>
</organism>
<name>A0ABS4DC69_9CHLR</name>
<proteinExistence type="predicted"/>
<dbReference type="Gene3D" id="3.30.530.20">
    <property type="match status" value="1"/>
</dbReference>
<sequence length="159" mass="17554">MIKVHRRAHIENATPEAIFAALSDPNSITMILPRVQKVELLSRDEVARKARLVTYMSLGGIFGTIRCEGDLTWTDNQEIVFNVRTPVPVETRWELVPAINGTEIKTTMGLNLAPMLGPMAAFVPTQQVADMLIAELDAALKSIKKQMNETELKVQAVAA</sequence>
<dbReference type="InterPro" id="IPR023393">
    <property type="entry name" value="START-like_dom_sf"/>
</dbReference>
<evidence type="ECO:0000313" key="1">
    <source>
        <dbReference type="EMBL" id="MBP1467034.1"/>
    </source>
</evidence>
<dbReference type="Proteomes" id="UP001193081">
    <property type="component" value="Unassembled WGS sequence"/>
</dbReference>
<dbReference type="RefSeq" id="WP_135479264.1">
    <property type="nucleotide sequence ID" value="NZ_SIJK02000027.1"/>
</dbReference>
<dbReference type="EMBL" id="SIJK02000027">
    <property type="protein sequence ID" value="MBP1467034.1"/>
    <property type="molecule type" value="Genomic_DNA"/>
</dbReference>
<reference evidence="1 2" key="1">
    <citation type="submission" date="2021-03" db="EMBL/GenBank/DDBJ databases">
        <authorList>
            <person name="Grouzdev D.S."/>
        </authorList>
    </citation>
    <scope>NUCLEOTIDE SEQUENCE [LARGE SCALE GENOMIC DNA]</scope>
    <source>
        <strain evidence="1 2">M50-1</strain>
    </source>
</reference>
<protein>
    <submittedName>
        <fullName evidence="1">SRPBCC family protein</fullName>
    </submittedName>
</protein>
<keyword evidence="2" id="KW-1185">Reference proteome</keyword>
<dbReference type="InterPro" id="IPR019587">
    <property type="entry name" value="Polyketide_cyclase/dehydratase"/>
</dbReference>
<gene>
    <name evidence="1" type="ORF">EYB53_015070</name>
</gene>
<evidence type="ECO:0000313" key="2">
    <source>
        <dbReference type="Proteomes" id="UP001193081"/>
    </source>
</evidence>
<accession>A0ABS4DC69</accession>
<dbReference type="SUPFAM" id="SSF55961">
    <property type="entry name" value="Bet v1-like"/>
    <property type="match status" value="1"/>
</dbReference>